<evidence type="ECO:0000313" key="2">
    <source>
        <dbReference type="EMBL" id="ABV85953.1"/>
    </source>
</evidence>
<evidence type="ECO:0000259" key="1">
    <source>
        <dbReference type="Pfam" id="PF07143"/>
    </source>
</evidence>
<dbReference type="PANTHER" id="PTHR38591">
    <property type="entry name" value="HYDROLASE"/>
    <property type="match status" value="1"/>
</dbReference>
<dbReference type="Pfam" id="PF07143">
    <property type="entry name" value="CrtC"/>
    <property type="match status" value="1"/>
</dbReference>
<proteinExistence type="predicted"/>
<protein>
    <recommendedName>
        <fullName evidence="1">AttH domain-containing protein</fullName>
    </recommendedName>
</protein>
<dbReference type="InterPro" id="IPR010791">
    <property type="entry name" value="AttH_dom"/>
</dbReference>
<dbReference type="PROSITE" id="PS51257">
    <property type="entry name" value="PROKAR_LIPOPROTEIN"/>
    <property type="match status" value="1"/>
</dbReference>
<reference evidence="2 3" key="1">
    <citation type="submission" date="2007-10" db="EMBL/GenBank/DDBJ databases">
        <title>Complete sequence of Shewanella pealeana ATCC 700345.</title>
        <authorList>
            <consortium name="US DOE Joint Genome Institute"/>
            <person name="Copeland A."/>
            <person name="Lucas S."/>
            <person name="Lapidus A."/>
            <person name="Barry K."/>
            <person name="Glavina del Rio T."/>
            <person name="Dalin E."/>
            <person name="Tice H."/>
            <person name="Pitluck S."/>
            <person name="Chertkov O."/>
            <person name="Brettin T."/>
            <person name="Bruce D."/>
            <person name="Detter J.C."/>
            <person name="Han C."/>
            <person name="Schmutz J."/>
            <person name="Larimer F."/>
            <person name="Land M."/>
            <person name="Hauser L."/>
            <person name="Kyrpides N."/>
            <person name="Kim E."/>
            <person name="Zhao J.-S.Z."/>
            <person name="Manno D."/>
            <person name="Hawari J."/>
            <person name="Richardson P."/>
        </authorList>
    </citation>
    <scope>NUCLEOTIDE SEQUENCE [LARGE SCALE GENOMIC DNA]</scope>
    <source>
        <strain evidence="3">ATCC 700345 / ANG-SQ1</strain>
    </source>
</reference>
<keyword evidence="3" id="KW-1185">Reference proteome</keyword>
<dbReference type="InterPro" id="IPR023374">
    <property type="entry name" value="AttH-like_dom_sf"/>
</dbReference>
<dbReference type="RefSeq" id="WP_012153891.1">
    <property type="nucleotide sequence ID" value="NC_009901.1"/>
</dbReference>
<dbReference type="EMBL" id="CP000851">
    <property type="protein sequence ID" value="ABV85953.1"/>
    <property type="molecule type" value="Genomic_DNA"/>
</dbReference>
<dbReference type="AlphaFoldDB" id="A8H066"/>
<dbReference type="STRING" id="398579.Spea_0625"/>
<gene>
    <name evidence="2" type="ordered locus">Spea_0625</name>
</gene>
<dbReference type="PANTHER" id="PTHR38591:SF1">
    <property type="entry name" value="BLL1000 PROTEIN"/>
    <property type="match status" value="1"/>
</dbReference>
<dbReference type="Gene3D" id="2.40.370.10">
    <property type="entry name" value="AttH-like domain"/>
    <property type="match status" value="2"/>
</dbReference>
<dbReference type="Proteomes" id="UP000002608">
    <property type="component" value="Chromosome"/>
</dbReference>
<organism evidence="2 3">
    <name type="scientific">Shewanella pealeana (strain ATCC 700345 / ANG-SQ1)</name>
    <dbReference type="NCBI Taxonomy" id="398579"/>
    <lineage>
        <taxon>Bacteria</taxon>
        <taxon>Pseudomonadati</taxon>
        <taxon>Pseudomonadota</taxon>
        <taxon>Gammaproteobacteria</taxon>
        <taxon>Alteromonadales</taxon>
        <taxon>Shewanellaceae</taxon>
        <taxon>Shewanella</taxon>
    </lineage>
</organism>
<dbReference type="KEGG" id="spl:Spea_0625"/>
<evidence type="ECO:0000313" key="3">
    <source>
        <dbReference type="Proteomes" id="UP000002608"/>
    </source>
</evidence>
<dbReference type="Pfam" id="PF17186">
    <property type="entry name" value="Lipocalin_9"/>
    <property type="match status" value="1"/>
</dbReference>
<dbReference type="eggNOG" id="COG5621">
    <property type="taxonomic scope" value="Bacteria"/>
</dbReference>
<name>A8H066_SHEPA</name>
<dbReference type="HOGENOM" id="CLU_040626_0_0_6"/>
<sequence length="368" mass="41567">MKLYPCLLLLTLLYGCDSEPNKSPTGMGQRLDGDTTHYTPVVPGKTLSFPTDHMAHDYFRQEWWYLTANLTTETGESLGLQWTQFRIALSPPDPDEKASTQDLAQSSWQTQQLYMSHSAITTQTQHLAAERWSRGHPFLAGTQTSPLVIKLDDWQWRSNDEQLFPATLSVATDSFSYQLKLNSQAPFQLQGDNGYSRKNAAGTVASYYYSQPFIKVSGTVERDGKTIQVNGDGWLDREWSSQFLAKAQQGWDWFALRLDDGSALMLFQLRDSSGDKLHFYSGRRMFPDGRGHNITNKQISMTAIDWQQMQSGHYPTAWQIAIPSENIQLTTQALNADSSMPLSIPYWEGPIRISGSHSGMGYMELTGY</sequence>
<accession>A8H066</accession>
<dbReference type="OrthoDB" id="9770826at2"/>
<dbReference type="SUPFAM" id="SSF159245">
    <property type="entry name" value="AttH-like"/>
    <property type="match status" value="1"/>
</dbReference>
<feature type="domain" description="AttH" evidence="1">
    <location>
        <begin position="62"/>
        <end position="241"/>
    </location>
</feature>